<feature type="non-terminal residue" evidence="1">
    <location>
        <position position="1"/>
    </location>
</feature>
<dbReference type="Proteomes" id="UP000594638">
    <property type="component" value="Unassembled WGS sequence"/>
</dbReference>
<gene>
    <name evidence="1" type="ORF">OLEA9_A101740</name>
</gene>
<dbReference type="EMBL" id="CACTIH010002548">
    <property type="protein sequence ID" value="CAA2976778.1"/>
    <property type="molecule type" value="Genomic_DNA"/>
</dbReference>
<keyword evidence="2" id="KW-1185">Reference proteome</keyword>
<protein>
    <submittedName>
        <fullName evidence="1">Uncharacterized protein</fullName>
    </submittedName>
</protein>
<comment type="caution">
    <text evidence="1">The sequence shown here is derived from an EMBL/GenBank/DDBJ whole genome shotgun (WGS) entry which is preliminary data.</text>
</comment>
<organism evidence="1 2">
    <name type="scientific">Olea europaea subsp. europaea</name>
    <dbReference type="NCBI Taxonomy" id="158383"/>
    <lineage>
        <taxon>Eukaryota</taxon>
        <taxon>Viridiplantae</taxon>
        <taxon>Streptophyta</taxon>
        <taxon>Embryophyta</taxon>
        <taxon>Tracheophyta</taxon>
        <taxon>Spermatophyta</taxon>
        <taxon>Magnoliopsida</taxon>
        <taxon>eudicotyledons</taxon>
        <taxon>Gunneridae</taxon>
        <taxon>Pentapetalae</taxon>
        <taxon>asterids</taxon>
        <taxon>lamiids</taxon>
        <taxon>Lamiales</taxon>
        <taxon>Oleaceae</taxon>
        <taxon>Oleeae</taxon>
        <taxon>Olea</taxon>
    </lineage>
</organism>
<sequence length="143" mass="15828">GKHVIAPNDCTWPDNPIQSSFVSTISEQNLDGRPQLYGLHNLNGRSIFLADETEHNYFTLPADYPLEQTTPPIPPSVAEHVSVTPQPSVAAQAAGLATGTTPKPTMQWDVCSLGHDVFTKTEFKKIGRKHWGITHFFLSTWKC</sequence>
<proteinExistence type="predicted"/>
<dbReference type="Gramene" id="OE9A101740T1">
    <property type="protein sequence ID" value="OE9A101740C1"/>
    <property type="gene ID" value="OE9A101740"/>
</dbReference>
<reference evidence="1 2" key="1">
    <citation type="submission" date="2019-12" db="EMBL/GenBank/DDBJ databases">
        <authorList>
            <person name="Alioto T."/>
            <person name="Alioto T."/>
            <person name="Gomez Garrido J."/>
        </authorList>
    </citation>
    <scope>NUCLEOTIDE SEQUENCE [LARGE SCALE GENOMIC DNA]</scope>
</reference>
<accession>A0A8S0RDI7</accession>
<name>A0A8S0RDI7_OLEEU</name>
<dbReference type="AlphaFoldDB" id="A0A8S0RDI7"/>
<evidence type="ECO:0000313" key="1">
    <source>
        <dbReference type="EMBL" id="CAA2976778.1"/>
    </source>
</evidence>
<evidence type="ECO:0000313" key="2">
    <source>
        <dbReference type="Proteomes" id="UP000594638"/>
    </source>
</evidence>